<dbReference type="EC" id="3.2.1.23" evidence="8"/>
<dbReference type="Pfam" id="PF00703">
    <property type="entry name" value="Glyco_hydro_2"/>
    <property type="match status" value="1"/>
</dbReference>
<dbReference type="InterPro" id="IPR006102">
    <property type="entry name" value="Ig-like_GH2"/>
</dbReference>
<dbReference type="InterPro" id="IPR040605">
    <property type="entry name" value="Glyco_hydro2_dom5"/>
</dbReference>
<feature type="domain" description="Glycoside hydrolase family 2" evidence="7">
    <location>
        <begin position="682"/>
        <end position="785"/>
    </location>
</feature>
<dbReference type="EMBL" id="JACHGW010000002">
    <property type="protein sequence ID" value="MBB6050447.1"/>
    <property type="molecule type" value="Genomic_DNA"/>
</dbReference>
<keyword evidence="3 8" id="KW-0326">Glycosidase</keyword>
<accession>A0A7W9W7B3</accession>
<reference evidence="8 9" key="1">
    <citation type="submission" date="2020-08" db="EMBL/GenBank/DDBJ databases">
        <title>Genomic Encyclopedia of Type Strains, Phase IV (KMG-IV): sequencing the most valuable type-strain genomes for metagenomic binning, comparative biology and taxonomic classification.</title>
        <authorList>
            <person name="Goeker M."/>
        </authorList>
    </citation>
    <scope>NUCLEOTIDE SEQUENCE [LARGE SCALE GENOMIC DNA]</scope>
    <source>
        <strain evidence="8 9">DSM 23562</strain>
    </source>
</reference>
<evidence type="ECO:0000259" key="4">
    <source>
        <dbReference type="Pfam" id="PF00703"/>
    </source>
</evidence>
<protein>
    <submittedName>
        <fullName evidence="8">Beta-galactosidase</fullName>
        <ecNumber evidence="8">3.2.1.23</ecNumber>
    </submittedName>
</protein>
<dbReference type="GO" id="GO:0004565">
    <property type="term" value="F:beta-galactosidase activity"/>
    <property type="evidence" value="ECO:0007669"/>
    <property type="project" value="UniProtKB-EC"/>
</dbReference>
<evidence type="ECO:0000259" key="7">
    <source>
        <dbReference type="Pfam" id="PF18565"/>
    </source>
</evidence>
<comment type="caution">
    <text evidence="8">The sequence shown here is derived from an EMBL/GenBank/DDBJ whole genome shotgun (WGS) entry which is preliminary data.</text>
</comment>
<evidence type="ECO:0000256" key="1">
    <source>
        <dbReference type="ARBA" id="ARBA00007401"/>
    </source>
</evidence>
<dbReference type="PRINTS" id="PR00132">
    <property type="entry name" value="GLHYDRLASE2"/>
</dbReference>
<dbReference type="InterPro" id="IPR051913">
    <property type="entry name" value="GH2_Domain-Containing"/>
</dbReference>
<proteinExistence type="inferred from homology"/>
<dbReference type="InterPro" id="IPR013783">
    <property type="entry name" value="Ig-like_fold"/>
</dbReference>
<dbReference type="InterPro" id="IPR006103">
    <property type="entry name" value="Glyco_hydro_2_cat"/>
</dbReference>
<dbReference type="SUPFAM" id="SSF49785">
    <property type="entry name" value="Galactose-binding domain-like"/>
    <property type="match status" value="1"/>
</dbReference>
<dbReference type="Proteomes" id="UP000520814">
    <property type="component" value="Unassembled WGS sequence"/>
</dbReference>
<sequence length="790" mass="87642">MNRLSFDRGWKFARFGLMPEGGSLPEPEGLEQPGFSDGAWRTLDLPHDWGIEGPFRGDLPNETGKLPWAGIGWYRKTLPAPPAGKRVYLDFDGAMSHPKVYVNGKLAGEWAYGYASFRVELTPHLKSSGTNLIAVRLDNPPDSSRWYPGGGLYRHVWLVTGEPVHLAHNGVFVYTTEVSAERATVAIEASVEGGMGELRHEVLWKGKVVAKAEGLTARVVLTRPQLWSGATPNLYTLKTTLWVDGKLSDTQLTTFGVRKIEWSGAKGFLLNGERVTLNGVCNHHDLGLLGGAVHERAIERQLEILKEMGCNAIRTSHNPPAPELLDACDRLGFLVIDEAFDCWRQGKKPNDYHRDFDAWHERDIVAFVHRDRNHPCVIAWSSGNEIPEQGNAAGAALSRELTALFHREDPTRLVAAGCNNGNAGSNGFSETVDLFGYNYKPHLYAAFRARYPRQPLFGSETSSCVSSYSEYFFPVEKDKSKGFFNFQVSSYDLYAPSWAMKPDIEWEGLDKNPSVAGEFVWTGFDYLGEPTPFNSDRTNALNFSDPKEREKAMALFEKLGNHAPSRSSYFGIVDLCGFKKDRFYLYQARWRPELPMAHLLPHWSWPGREGQVTPVHLYTSGDEAELFLNGKSLGRKTRAPLTYRLVWDDVLYAPGELKAVAYKGGKPWAEAVQRTTGPAVQLKLTADRTKLTEGRDLSFVTVTIVDAKGQQVPSADHLLRFTLTGSAAELAAVGNGDATNPRRFQTTEYPAFHGLALAIVRAKHDTKGEVTLRIEAAGLKGASVKVRVGG</sequence>
<dbReference type="SUPFAM" id="SSF51445">
    <property type="entry name" value="(Trans)glycosidases"/>
    <property type="match status" value="1"/>
</dbReference>
<dbReference type="RefSeq" id="WP_184195414.1">
    <property type="nucleotide sequence ID" value="NZ_JACHGW010000002.1"/>
</dbReference>
<dbReference type="Gene3D" id="2.60.40.10">
    <property type="entry name" value="Immunoglobulins"/>
    <property type="match status" value="3"/>
</dbReference>
<organism evidence="8 9">
    <name type="scientific">Armatimonas rosea</name>
    <dbReference type="NCBI Taxonomy" id="685828"/>
    <lineage>
        <taxon>Bacteria</taxon>
        <taxon>Bacillati</taxon>
        <taxon>Armatimonadota</taxon>
        <taxon>Armatimonadia</taxon>
        <taxon>Armatimonadales</taxon>
        <taxon>Armatimonadaceae</taxon>
        <taxon>Armatimonas</taxon>
    </lineage>
</organism>
<dbReference type="SUPFAM" id="SSF49303">
    <property type="entry name" value="beta-Galactosidase/glucuronidase domain"/>
    <property type="match status" value="1"/>
</dbReference>
<dbReference type="InterPro" id="IPR006101">
    <property type="entry name" value="Glyco_hydro_2"/>
</dbReference>
<evidence type="ECO:0000313" key="8">
    <source>
        <dbReference type="EMBL" id="MBB6050447.1"/>
    </source>
</evidence>
<feature type="domain" description="DUF4982" evidence="6">
    <location>
        <begin position="610"/>
        <end position="669"/>
    </location>
</feature>
<comment type="similarity">
    <text evidence="1">Belongs to the glycosyl hydrolase 2 family.</text>
</comment>
<feature type="domain" description="Glycoside hydrolase family 2 immunoglobulin-like beta-sandwich" evidence="4">
    <location>
        <begin position="179"/>
        <end position="258"/>
    </location>
</feature>
<keyword evidence="2 8" id="KW-0378">Hydrolase</keyword>
<evidence type="ECO:0000313" key="9">
    <source>
        <dbReference type="Proteomes" id="UP000520814"/>
    </source>
</evidence>
<dbReference type="InterPro" id="IPR036156">
    <property type="entry name" value="Beta-gal/glucu_dom_sf"/>
</dbReference>
<evidence type="ECO:0000259" key="6">
    <source>
        <dbReference type="Pfam" id="PF16355"/>
    </source>
</evidence>
<dbReference type="PANTHER" id="PTHR42732">
    <property type="entry name" value="BETA-GALACTOSIDASE"/>
    <property type="match status" value="1"/>
</dbReference>
<keyword evidence="9" id="KW-1185">Reference proteome</keyword>
<dbReference type="AlphaFoldDB" id="A0A7W9W7B3"/>
<dbReference type="Pfam" id="PF16355">
    <property type="entry name" value="DUF4982"/>
    <property type="match status" value="1"/>
</dbReference>
<dbReference type="Pfam" id="PF02836">
    <property type="entry name" value="Glyco_hydro_2_C"/>
    <property type="match status" value="1"/>
</dbReference>
<dbReference type="InterPro" id="IPR032311">
    <property type="entry name" value="DUF4982"/>
</dbReference>
<dbReference type="PANTHER" id="PTHR42732:SF1">
    <property type="entry name" value="BETA-MANNOSIDASE"/>
    <property type="match status" value="1"/>
</dbReference>
<feature type="domain" description="Glycoside hydrolase family 2 catalytic" evidence="5">
    <location>
        <begin position="266"/>
        <end position="418"/>
    </location>
</feature>
<dbReference type="InterPro" id="IPR017853">
    <property type="entry name" value="GH"/>
</dbReference>
<dbReference type="GO" id="GO:0005975">
    <property type="term" value="P:carbohydrate metabolic process"/>
    <property type="evidence" value="ECO:0007669"/>
    <property type="project" value="InterPro"/>
</dbReference>
<dbReference type="Gene3D" id="2.60.120.260">
    <property type="entry name" value="Galactose-binding domain-like"/>
    <property type="match status" value="1"/>
</dbReference>
<dbReference type="Pfam" id="PF18565">
    <property type="entry name" value="Glyco_hydro2_C5"/>
    <property type="match status" value="1"/>
</dbReference>
<dbReference type="Gene3D" id="3.20.20.80">
    <property type="entry name" value="Glycosidases"/>
    <property type="match status" value="1"/>
</dbReference>
<evidence type="ECO:0000256" key="3">
    <source>
        <dbReference type="ARBA" id="ARBA00023295"/>
    </source>
</evidence>
<evidence type="ECO:0000256" key="2">
    <source>
        <dbReference type="ARBA" id="ARBA00022801"/>
    </source>
</evidence>
<evidence type="ECO:0000259" key="5">
    <source>
        <dbReference type="Pfam" id="PF02836"/>
    </source>
</evidence>
<name>A0A7W9W7B3_ARMRO</name>
<gene>
    <name evidence="8" type="ORF">HNQ39_002238</name>
</gene>
<dbReference type="InterPro" id="IPR008979">
    <property type="entry name" value="Galactose-bd-like_sf"/>
</dbReference>